<evidence type="ECO:0000256" key="6">
    <source>
        <dbReference type="ARBA" id="ARBA00024937"/>
    </source>
</evidence>
<evidence type="ECO:0000259" key="7">
    <source>
        <dbReference type="PROSITE" id="PS51000"/>
    </source>
</evidence>
<evidence type="ECO:0000256" key="5">
    <source>
        <dbReference type="ARBA" id="ARBA00023163"/>
    </source>
</evidence>
<keyword evidence="4" id="KW-0238">DNA-binding</keyword>
<reference evidence="8 9" key="1">
    <citation type="submission" date="2017-05" db="EMBL/GenBank/DDBJ databases">
        <title>Complete genome sequence of Corynebacterium striatum KC-Na-1 isolated from Neophocaena asiaeorientalis in Korea.</title>
        <authorList>
            <person name="Kim J.H."/>
            <person name="Lee K."/>
        </authorList>
    </citation>
    <scope>NUCLEOTIDE SEQUENCE [LARGE SCALE GENOMIC DNA]</scope>
    <source>
        <strain evidence="8 9">KC-Na-01</strain>
    </source>
</reference>
<dbReference type="SMART" id="SM01134">
    <property type="entry name" value="DeoRC"/>
    <property type="match status" value="1"/>
</dbReference>
<dbReference type="Pfam" id="PF00455">
    <property type="entry name" value="DeoRC"/>
    <property type="match status" value="1"/>
</dbReference>
<dbReference type="GO" id="GO:0003700">
    <property type="term" value="F:DNA-binding transcription factor activity"/>
    <property type="evidence" value="ECO:0007669"/>
    <property type="project" value="InterPro"/>
</dbReference>
<dbReference type="PANTHER" id="PTHR30363:SF4">
    <property type="entry name" value="GLYCEROL-3-PHOSPHATE REGULON REPRESSOR"/>
    <property type="match status" value="1"/>
</dbReference>
<dbReference type="Pfam" id="PF08220">
    <property type="entry name" value="HTH_DeoR"/>
    <property type="match status" value="1"/>
</dbReference>
<dbReference type="PROSITE" id="PS51000">
    <property type="entry name" value="HTH_DEOR_2"/>
    <property type="match status" value="1"/>
</dbReference>
<dbReference type="InterPro" id="IPR001034">
    <property type="entry name" value="DeoR_HTH"/>
</dbReference>
<keyword evidence="3" id="KW-0805">Transcription regulation</keyword>
<dbReference type="InterPro" id="IPR014036">
    <property type="entry name" value="DeoR-like_C"/>
</dbReference>
<comment type="function">
    <text evidence="6">Repressor of the lactose catabolism operon. Galactose-6-phosphate is the inducer.</text>
</comment>
<keyword evidence="2" id="KW-0678">Repressor</keyword>
<evidence type="ECO:0000256" key="1">
    <source>
        <dbReference type="ARBA" id="ARBA00021390"/>
    </source>
</evidence>
<dbReference type="GO" id="GO:0003677">
    <property type="term" value="F:DNA binding"/>
    <property type="evidence" value="ECO:0007669"/>
    <property type="project" value="UniProtKB-KW"/>
</dbReference>
<dbReference type="PROSITE" id="PS00894">
    <property type="entry name" value="HTH_DEOR_1"/>
    <property type="match status" value="1"/>
</dbReference>
<dbReference type="SMART" id="SM00420">
    <property type="entry name" value="HTH_DEOR"/>
    <property type="match status" value="1"/>
</dbReference>
<evidence type="ECO:0000256" key="4">
    <source>
        <dbReference type="ARBA" id="ARBA00023125"/>
    </source>
</evidence>
<dbReference type="InterPro" id="IPR018356">
    <property type="entry name" value="Tscrpt_reg_HTH_DeoR_CS"/>
</dbReference>
<name>A0A2Z2IXC3_CORST</name>
<dbReference type="Proteomes" id="UP000250197">
    <property type="component" value="Chromosome"/>
</dbReference>
<dbReference type="SUPFAM" id="SSF46785">
    <property type="entry name" value="Winged helix' DNA-binding domain"/>
    <property type="match status" value="1"/>
</dbReference>
<evidence type="ECO:0000313" key="9">
    <source>
        <dbReference type="Proteomes" id="UP000250197"/>
    </source>
</evidence>
<dbReference type="EMBL" id="CP021252">
    <property type="protein sequence ID" value="ART21136.1"/>
    <property type="molecule type" value="Genomic_DNA"/>
</dbReference>
<dbReference type="RefSeq" id="WP_086891244.1">
    <property type="nucleotide sequence ID" value="NZ_CP021252.1"/>
</dbReference>
<dbReference type="InterPro" id="IPR050313">
    <property type="entry name" value="Carb_Metab_HTH_regulators"/>
</dbReference>
<accession>A0A2Z2IXC3</accession>
<evidence type="ECO:0000313" key="8">
    <source>
        <dbReference type="EMBL" id="ART21136.1"/>
    </source>
</evidence>
<dbReference type="SUPFAM" id="SSF100950">
    <property type="entry name" value="NagB/RpiA/CoA transferase-like"/>
    <property type="match status" value="1"/>
</dbReference>
<proteinExistence type="predicted"/>
<feature type="domain" description="HTH deoR-type" evidence="7">
    <location>
        <begin position="11"/>
        <end position="66"/>
    </location>
</feature>
<keyword evidence="5" id="KW-0804">Transcription</keyword>
<sequence length="277" mass="29498">MLSQSEVRWGVESRRSEILEKVRLERQVRTEDLAEFFGVSVMTIHRDLDFLAGIGKVEKFRGGARANDGGFGERDVSVRRATNAAIKRALAGEVGPLIRDGDVVALDDSTTVEACLGDVIGAGAAGVITHSLPLMTQISKSAPHIALTGVGGRYVAATDSFLGSATCRAVDKLFASVSVVSTTCITAGAIYHPDEDAAITKASFTKLGERRVLVTDSSKFDNVGMHFVANLKDFDDIIIDSNLTEGQRAMLEASGASLHLVDTTEPEPTHPTPSVLK</sequence>
<protein>
    <recommendedName>
        <fullName evidence="1">Lactose phosphotransferase system repressor</fullName>
    </recommendedName>
</protein>
<gene>
    <name evidence="8" type="ORF">CBE89_06190</name>
</gene>
<dbReference type="InterPro" id="IPR037171">
    <property type="entry name" value="NagB/RpiA_transferase-like"/>
</dbReference>
<dbReference type="KEGG" id="cstr:CBE89_06190"/>
<evidence type="ECO:0000256" key="3">
    <source>
        <dbReference type="ARBA" id="ARBA00023015"/>
    </source>
</evidence>
<dbReference type="PANTHER" id="PTHR30363">
    <property type="entry name" value="HTH-TYPE TRANSCRIPTIONAL REGULATOR SRLR-RELATED"/>
    <property type="match status" value="1"/>
</dbReference>
<organism evidence="8 9">
    <name type="scientific">Corynebacterium striatum</name>
    <dbReference type="NCBI Taxonomy" id="43770"/>
    <lineage>
        <taxon>Bacteria</taxon>
        <taxon>Bacillati</taxon>
        <taxon>Actinomycetota</taxon>
        <taxon>Actinomycetes</taxon>
        <taxon>Mycobacteriales</taxon>
        <taxon>Corynebacteriaceae</taxon>
        <taxon>Corynebacterium</taxon>
    </lineage>
</organism>
<dbReference type="InterPro" id="IPR036390">
    <property type="entry name" value="WH_DNA-bd_sf"/>
</dbReference>
<dbReference type="AlphaFoldDB" id="A0A2Z2IXC3"/>
<evidence type="ECO:0000256" key="2">
    <source>
        <dbReference type="ARBA" id="ARBA00022491"/>
    </source>
</evidence>